<gene>
    <name evidence="2" type="ORF">BJ554DRAFT_3976</name>
</gene>
<sequence>MVRAQPVLEGQAVLRAAAGRDAAAAAAVNALEGGPVVVALGDLAVDEAVARDVPVQVGPAAEGAAVRRSEVGQEVLREMPGPLQHRRARRRRLLPLPLLRRPPPLRRRSRAGRRARRRRGGTGGGGELRGRQRSRPRLPQAARRQAAQAARGLAARDAFGRRRPRRRRRGRRGAGEHGADRPPEGRHLQPPAVQARGGAGGDGVEFGVPPEQRPRAQLFQRRHPGRWAPPGLLAASRRARVSPRRRGGSRHVRRQPAPADPHLPQLFQPPDRGRQVPYAGVAGDVQVRQLLQRPDLVRQALQLVPRHGEQLQAGEPADAGRQGRQRVVRHPELRQPVQVADVGREARKVIAADVQARQAHQVGERRREQRQGVTAPTFREIRGAGYVSVAGPHRPPAARSVISQTPPLRPLPSFSVCLSLSLRPSPSTAL</sequence>
<feature type="compositionally biased region" description="Basic residues" evidence="1">
    <location>
        <begin position="161"/>
        <end position="172"/>
    </location>
</feature>
<reference evidence="2 3" key="1">
    <citation type="journal article" name="Sci. Rep.">
        <title>Genome-scale phylogenetic analyses confirm Olpidium as the closest living zoosporic fungus to the non-flagellated, terrestrial fungi.</title>
        <authorList>
            <person name="Chang Y."/>
            <person name="Rochon D."/>
            <person name="Sekimoto S."/>
            <person name="Wang Y."/>
            <person name="Chovatia M."/>
            <person name="Sandor L."/>
            <person name="Salamov A."/>
            <person name="Grigoriev I.V."/>
            <person name="Stajich J.E."/>
            <person name="Spatafora J.W."/>
        </authorList>
    </citation>
    <scope>NUCLEOTIDE SEQUENCE [LARGE SCALE GENOMIC DNA]</scope>
    <source>
        <strain evidence="2">S191</strain>
    </source>
</reference>
<feature type="compositionally biased region" description="Basic residues" evidence="1">
    <location>
        <begin position="237"/>
        <end position="254"/>
    </location>
</feature>
<feature type="compositionally biased region" description="Basic residues" evidence="1">
    <location>
        <begin position="103"/>
        <end position="120"/>
    </location>
</feature>
<feature type="region of interest" description="Disordered" evidence="1">
    <location>
        <begin position="309"/>
        <end position="329"/>
    </location>
</feature>
<feature type="compositionally biased region" description="Basic and acidic residues" evidence="1">
    <location>
        <begin position="173"/>
        <end position="187"/>
    </location>
</feature>
<organism evidence="2 3">
    <name type="scientific">Olpidium bornovanus</name>
    <dbReference type="NCBI Taxonomy" id="278681"/>
    <lineage>
        <taxon>Eukaryota</taxon>
        <taxon>Fungi</taxon>
        <taxon>Fungi incertae sedis</taxon>
        <taxon>Olpidiomycota</taxon>
        <taxon>Olpidiomycotina</taxon>
        <taxon>Olpidiomycetes</taxon>
        <taxon>Olpidiales</taxon>
        <taxon>Olpidiaceae</taxon>
        <taxon>Olpidium</taxon>
    </lineage>
</organism>
<feature type="compositionally biased region" description="Basic residues" evidence="1">
    <location>
        <begin position="84"/>
        <end position="93"/>
    </location>
</feature>
<evidence type="ECO:0000313" key="3">
    <source>
        <dbReference type="Proteomes" id="UP000673691"/>
    </source>
</evidence>
<proteinExistence type="predicted"/>
<name>A0A8H7ZNT9_9FUNG</name>
<feature type="region of interest" description="Disordered" evidence="1">
    <location>
        <begin position="386"/>
        <end position="407"/>
    </location>
</feature>
<feature type="compositionally biased region" description="Low complexity" evidence="1">
    <location>
        <begin position="137"/>
        <end position="157"/>
    </location>
</feature>
<dbReference type="Proteomes" id="UP000673691">
    <property type="component" value="Unassembled WGS sequence"/>
</dbReference>
<protein>
    <submittedName>
        <fullName evidence="2">Uncharacterized protein</fullName>
    </submittedName>
</protein>
<dbReference type="AlphaFoldDB" id="A0A8H7ZNT9"/>
<evidence type="ECO:0000256" key="1">
    <source>
        <dbReference type="SAM" id="MobiDB-lite"/>
    </source>
</evidence>
<feature type="region of interest" description="Disordered" evidence="1">
    <location>
        <begin position="78"/>
        <end position="270"/>
    </location>
</feature>
<accession>A0A8H7ZNT9</accession>
<evidence type="ECO:0000313" key="2">
    <source>
        <dbReference type="EMBL" id="KAG5456317.1"/>
    </source>
</evidence>
<comment type="caution">
    <text evidence="2">The sequence shown here is derived from an EMBL/GenBank/DDBJ whole genome shotgun (WGS) entry which is preliminary data.</text>
</comment>
<dbReference type="EMBL" id="JAEFCI010011930">
    <property type="protein sequence ID" value="KAG5456317.1"/>
    <property type="molecule type" value="Genomic_DNA"/>
</dbReference>
<keyword evidence="3" id="KW-1185">Reference proteome</keyword>